<name>A0AC35FZT7_9BILA</name>
<protein>
    <submittedName>
        <fullName evidence="2">Uncharacterized protein</fullName>
    </submittedName>
</protein>
<proteinExistence type="predicted"/>
<reference evidence="2" key="1">
    <citation type="submission" date="2022-11" db="UniProtKB">
        <authorList>
            <consortium name="WormBaseParasite"/>
        </authorList>
    </citation>
    <scope>IDENTIFICATION</scope>
</reference>
<accession>A0AC35FZT7</accession>
<evidence type="ECO:0000313" key="1">
    <source>
        <dbReference type="Proteomes" id="UP000887580"/>
    </source>
</evidence>
<dbReference type="WBParaSite" id="PS1159_v2.g22496.t1">
    <property type="protein sequence ID" value="PS1159_v2.g22496.t1"/>
    <property type="gene ID" value="PS1159_v2.g22496"/>
</dbReference>
<evidence type="ECO:0000313" key="2">
    <source>
        <dbReference type="WBParaSite" id="PS1159_v2.g22496.t1"/>
    </source>
</evidence>
<sequence>MSTVMDFNTLKTQIVEEVKHSLSHYIENRVDELLKAFFAPLFVQKPEKESVSPLQSSKSSLSVHDTPVETSEEMNTATPYIAEHDDRSSTAASSRLSVLDKSSSLDFSKFLENSRKYYLPISEPMPDMKSVFVTFNDSSKGLLHIISHYRRQFCRVIPGFRSLYRQLVAQHKSSYTAYDGSDAFLKIQELQNLLFDYLNAWLKDENYMGQEKRTSGIRHMWKCNHPGEERVLVVGLSYDMFDSDEMKLDKDDVCQVITAFFVKKVDVNPVIMKPVEVIKDGNVTVPSDNFREDNKIDLVNPLDVQTSNVSDFEINKATLRVLLNGNDPTYLYRRSPCFGKMILPIGKHQVAKHEIRIMFNNVNQGILHLLIVCFDRFRKILPQFESLPAEVSTRRDILHIAGNVSHNIDFHGEDALIYLQCVVYSFLNSSMTSANYLGYESRSIGTRHIWSLPKSFEDNFVLALTINDDLVIEGNKCYYKVDTAFFLPLSHVKSYKMIQSSAPYGVNQLQSPVYSQSSIRRRRSCYDHRRNHVNFERIL</sequence>
<organism evidence="1 2">
    <name type="scientific">Panagrolaimus sp. PS1159</name>
    <dbReference type="NCBI Taxonomy" id="55785"/>
    <lineage>
        <taxon>Eukaryota</taxon>
        <taxon>Metazoa</taxon>
        <taxon>Ecdysozoa</taxon>
        <taxon>Nematoda</taxon>
        <taxon>Chromadorea</taxon>
        <taxon>Rhabditida</taxon>
        <taxon>Tylenchina</taxon>
        <taxon>Panagrolaimomorpha</taxon>
        <taxon>Panagrolaimoidea</taxon>
        <taxon>Panagrolaimidae</taxon>
        <taxon>Panagrolaimus</taxon>
    </lineage>
</organism>
<dbReference type="Proteomes" id="UP000887580">
    <property type="component" value="Unplaced"/>
</dbReference>